<keyword evidence="3" id="KW-1003">Cell membrane</keyword>
<protein>
    <recommendedName>
        <fullName evidence="2">non-specific serine/threonine protein kinase</fullName>
        <ecNumber evidence="2">2.7.11.1</ecNumber>
    </recommendedName>
</protein>
<keyword evidence="4 15" id="KW-0723">Serine/threonine-protein kinase</keyword>
<keyword evidence="11" id="KW-0472">Membrane</keyword>
<evidence type="ECO:0000256" key="5">
    <source>
        <dbReference type="ARBA" id="ARBA00022679"/>
    </source>
</evidence>
<sequence>MGKTVGTLQLLMGCCKTTSESDGCQNDTDDISKLPAPPPHQLKEYGYKELPVATEIGCCKTTSESDGCQNDTDDISKLPAPPPHQLKEYGYKELAAATGYFSGDCLLGEGGFGQVYEATLDGEKVAIKKLKIIKLENKLEESEFLTCVNHPNIVKMIGLCREGSNRVLVLEFVPNKTLTYHLHDEKNKTLDWPTRMKIALESANGLLYLHQDCKIIHRDMKADNILLDNNFNAKVADFSLSNFLSDTDKVSHITSLFRGTNGYADPEYGNIQKISNKLDVYSFGVILLELITGRKPCSDHGDATIVKWAKSRIGQALYENDCTSLVDPRLKQYEEEEMIRMIYCAAASVYKPSSFRPNMEHVRVYICG</sequence>
<evidence type="ECO:0000256" key="4">
    <source>
        <dbReference type="ARBA" id="ARBA00022527"/>
    </source>
</evidence>
<dbReference type="PROSITE" id="PS00108">
    <property type="entry name" value="PROTEIN_KINASE_ST"/>
    <property type="match status" value="1"/>
</dbReference>
<organism evidence="17">
    <name type="scientific">Manihot esculenta</name>
    <name type="common">Cassava</name>
    <name type="synonym">Jatropha manihot</name>
    <dbReference type="NCBI Taxonomy" id="3983"/>
    <lineage>
        <taxon>Eukaryota</taxon>
        <taxon>Viridiplantae</taxon>
        <taxon>Streptophyta</taxon>
        <taxon>Embryophyta</taxon>
        <taxon>Tracheophyta</taxon>
        <taxon>Spermatophyta</taxon>
        <taxon>Magnoliopsida</taxon>
        <taxon>eudicotyledons</taxon>
        <taxon>Gunneridae</taxon>
        <taxon>Pentapetalae</taxon>
        <taxon>rosids</taxon>
        <taxon>fabids</taxon>
        <taxon>Malpighiales</taxon>
        <taxon>Euphorbiaceae</taxon>
        <taxon>Crotonoideae</taxon>
        <taxon>Manihoteae</taxon>
        <taxon>Manihot</taxon>
    </lineage>
</organism>
<comment type="catalytic activity">
    <reaction evidence="13">
        <text>L-seryl-[protein] + ATP = O-phospho-L-seryl-[protein] + ADP + H(+)</text>
        <dbReference type="Rhea" id="RHEA:17989"/>
        <dbReference type="Rhea" id="RHEA-COMP:9863"/>
        <dbReference type="Rhea" id="RHEA-COMP:11604"/>
        <dbReference type="ChEBI" id="CHEBI:15378"/>
        <dbReference type="ChEBI" id="CHEBI:29999"/>
        <dbReference type="ChEBI" id="CHEBI:30616"/>
        <dbReference type="ChEBI" id="CHEBI:83421"/>
        <dbReference type="ChEBI" id="CHEBI:456216"/>
        <dbReference type="EC" id="2.7.11.1"/>
    </reaction>
</comment>
<keyword evidence="7 14" id="KW-0547">Nucleotide-binding</keyword>
<keyword evidence="6" id="KW-0812">Transmembrane</keyword>
<evidence type="ECO:0000256" key="6">
    <source>
        <dbReference type="ARBA" id="ARBA00022692"/>
    </source>
</evidence>
<proteinExistence type="inferred from homology"/>
<dbReference type="InterPro" id="IPR008271">
    <property type="entry name" value="Ser/Thr_kinase_AS"/>
</dbReference>
<dbReference type="Gene3D" id="1.10.510.10">
    <property type="entry name" value="Transferase(Phosphotransferase) domain 1"/>
    <property type="match status" value="1"/>
</dbReference>
<dbReference type="PANTHER" id="PTHR47982:SF40">
    <property type="entry name" value="NON-SPECIFIC SERINE_THREONINE PROTEIN KINASE"/>
    <property type="match status" value="1"/>
</dbReference>
<evidence type="ECO:0000256" key="13">
    <source>
        <dbReference type="ARBA" id="ARBA00048679"/>
    </source>
</evidence>
<keyword evidence="8" id="KW-0418">Kinase</keyword>
<gene>
    <name evidence="17" type="ORF">MANES_04G126900</name>
</gene>
<evidence type="ECO:0000256" key="15">
    <source>
        <dbReference type="RuleBase" id="RU000304"/>
    </source>
</evidence>
<dbReference type="EC" id="2.7.11.1" evidence="2"/>
<evidence type="ECO:0000256" key="9">
    <source>
        <dbReference type="ARBA" id="ARBA00022840"/>
    </source>
</evidence>
<comment type="subcellular location">
    <subcellularLocation>
        <location evidence="1">Cell membrane</location>
        <topology evidence="1">Single-pass membrane protein</topology>
    </subcellularLocation>
</comment>
<dbReference type="PROSITE" id="PS00107">
    <property type="entry name" value="PROTEIN_KINASE_ATP"/>
    <property type="match status" value="1"/>
</dbReference>
<evidence type="ECO:0000256" key="11">
    <source>
        <dbReference type="ARBA" id="ARBA00023136"/>
    </source>
</evidence>
<comment type="catalytic activity">
    <reaction evidence="12">
        <text>L-threonyl-[protein] + ATP = O-phospho-L-threonyl-[protein] + ADP + H(+)</text>
        <dbReference type="Rhea" id="RHEA:46608"/>
        <dbReference type="Rhea" id="RHEA-COMP:11060"/>
        <dbReference type="Rhea" id="RHEA-COMP:11605"/>
        <dbReference type="ChEBI" id="CHEBI:15378"/>
        <dbReference type="ChEBI" id="CHEBI:30013"/>
        <dbReference type="ChEBI" id="CHEBI:30616"/>
        <dbReference type="ChEBI" id="CHEBI:61977"/>
        <dbReference type="ChEBI" id="CHEBI:456216"/>
        <dbReference type="EC" id="2.7.11.1"/>
    </reaction>
</comment>
<dbReference type="EMBL" id="CM004390">
    <property type="protein sequence ID" value="OAY52982.1"/>
    <property type="molecule type" value="Genomic_DNA"/>
</dbReference>
<dbReference type="InterPro" id="IPR047117">
    <property type="entry name" value="PERK1-13-like"/>
</dbReference>
<keyword evidence="5" id="KW-0808">Transferase</keyword>
<dbReference type="FunFam" id="1.10.510.10:FF:001023">
    <property type="entry name" value="Os07g0541700 protein"/>
    <property type="match status" value="1"/>
</dbReference>
<evidence type="ECO:0000256" key="10">
    <source>
        <dbReference type="ARBA" id="ARBA00022989"/>
    </source>
</evidence>
<dbReference type="PANTHER" id="PTHR47982">
    <property type="entry name" value="PROLINE-RICH RECEPTOR-LIKE PROTEIN KINASE PERK4"/>
    <property type="match status" value="1"/>
</dbReference>
<keyword evidence="9 14" id="KW-0067">ATP-binding</keyword>
<evidence type="ECO:0000256" key="8">
    <source>
        <dbReference type="ARBA" id="ARBA00022777"/>
    </source>
</evidence>
<dbReference type="InterPro" id="IPR011009">
    <property type="entry name" value="Kinase-like_dom_sf"/>
</dbReference>
<dbReference type="SMART" id="SM00220">
    <property type="entry name" value="S_TKc"/>
    <property type="match status" value="1"/>
</dbReference>
<dbReference type="InterPro" id="IPR017441">
    <property type="entry name" value="Protein_kinase_ATP_BS"/>
</dbReference>
<evidence type="ECO:0000259" key="16">
    <source>
        <dbReference type="PROSITE" id="PS50011"/>
    </source>
</evidence>
<name>A0A2C9W247_MANES</name>
<dbReference type="AlphaFoldDB" id="A0A2C9W247"/>
<evidence type="ECO:0000256" key="14">
    <source>
        <dbReference type="PROSITE-ProRule" id="PRU10141"/>
    </source>
</evidence>
<keyword evidence="10" id="KW-1133">Transmembrane helix</keyword>
<evidence type="ECO:0000256" key="12">
    <source>
        <dbReference type="ARBA" id="ARBA00047899"/>
    </source>
</evidence>
<feature type="domain" description="Protein kinase" evidence="16">
    <location>
        <begin position="101"/>
        <end position="368"/>
    </location>
</feature>
<dbReference type="Gene3D" id="3.30.200.20">
    <property type="entry name" value="Phosphorylase Kinase, domain 1"/>
    <property type="match status" value="1"/>
</dbReference>
<evidence type="ECO:0000313" key="17">
    <source>
        <dbReference type="EMBL" id="OAY52982.1"/>
    </source>
</evidence>
<feature type="binding site" evidence="14">
    <location>
        <position position="129"/>
    </location>
    <ligand>
        <name>ATP</name>
        <dbReference type="ChEBI" id="CHEBI:30616"/>
    </ligand>
</feature>
<dbReference type="GO" id="GO:0005886">
    <property type="term" value="C:plasma membrane"/>
    <property type="evidence" value="ECO:0000318"/>
    <property type="project" value="GO_Central"/>
</dbReference>
<comment type="similarity">
    <text evidence="15">Belongs to the protein kinase superfamily.</text>
</comment>
<evidence type="ECO:0000256" key="2">
    <source>
        <dbReference type="ARBA" id="ARBA00012513"/>
    </source>
</evidence>
<accession>A0A2C9W247</accession>
<dbReference type="InterPro" id="IPR000719">
    <property type="entry name" value="Prot_kinase_dom"/>
</dbReference>
<dbReference type="PROSITE" id="PS50011">
    <property type="entry name" value="PROTEIN_KINASE_DOM"/>
    <property type="match status" value="1"/>
</dbReference>
<dbReference type="GO" id="GO:0004674">
    <property type="term" value="F:protein serine/threonine kinase activity"/>
    <property type="evidence" value="ECO:0007669"/>
    <property type="project" value="UniProtKB-KW"/>
</dbReference>
<dbReference type="STRING" id="3983.A0A2C9W247"/>
<evidence type="ECO:0000256" key="3">
    <source>
        <dbReference type="ARBA" id="ARBA00022475"/>
    </source>
</evidence>
<evidence type="ECO:0000256" key="7">
    <source>
        <dbReference type="ARBA" id="ARBA00022741"/>
    </source>
</evidence>
<dbReference type="SUPFAM" id="SSF56112">
    <property type="entry name" value="Protein kinase-like (PK-like)"/>
    <property type="match status" value="1"/>
</dbReference>
<dbReference type="GO" id="GO:0005524">
    <property type="term" value="F:ATP binding"/>
    <property type="evidence" value="ECO:0007669"/>
    <property type="project" value="UniProtKB-UniRule"/>
</dbReference>
<reference evidence="17" key="1">
    <citation type="submission" date="2016-02" db="EMBL/GenBank/DDBJ databases">
        <title>WGS assembly of Manihot esculenta.</title>
        <authorList>
            <person name="Bredeson J.V."/>
            <person name="Prochnik S.E."/>
            <person name="Lyons J.B."/>
            <person name="Schmutz J."/>
            <person name="Grimwood J."/>
            <person name="Vrebalov J."/>
            <person name="Bart R.S."/>
            <person name="Amuge T."/>
            <person name="Ferguson M.E."/>
            <person name="Green R."/>
            <person name="Putnam N."/>
            <person name="Stites J."/>
            <person name="Rounsley S."/>
            <person name="Rokhsar D.S."/>
        </authorList>
    </citation>
    <scope>NUCLEOTIDE SEQUENCE [LARGE SCALE GENOMIC DNA]</scope>
    <source>
        <tissue evidence="17">Leaf</tissue>
    </source>
</reference>
<dbReference type="Pfam" id="PF00069">
    <property type="entry name" value="Pkinase"/>
    <property type="match status" value="1"/>
</dbReference>
<evidence type="ECO:0000256" key="1">
    <source>
        <dbReference type="ARBA" id="ARBA00004162"/>
    </source>
</evidence>